<evidence type="ECO:0000313" key="11">
    <source>
        <dbReference type="EMBL" id="KIA91304.1"/>
    </source>
</evidence>
<dbReference type="NCBIfam" id="TIGR01313">
    <property type="entry name" value="therm_gnt_kin"/>
    <property type="match status" value="1"/>
</dbReference>
<dbReference type="Pfam" id="PF01202">
    <property type="entry name" value="SKI"/>
    <property type="match status" value="1"/>
</dbReference>
<accession>A0A0C1FTS2</accession>
<dbReference type="PANTHER" id="PTHR43442">
    <property type="entry name" value="GLUCONOKINASE-RELATED"/>
    <property type="match status" value="1"/>
</dbReference>
<dbReference type="FunFam" id="3.40.50.300:FF:000522">
    <property type="entry name" value="Gluconokinase"/>
    <property type="match status" value="1"/>
</dbReference>
<sequence length="168" mass="18440">MAGFIILMGVSGSGKTVVGKALAPRIQAEFIDGDNLHSQRNVDKMAAGIPLTDEDRLDWLQLIAKVGREHVAHGTSCIIACSALKKAYRELLRVDNPAISFVYLKGSFDLIHDRIAKRSHQYMPSSLLQSQFDTLEEPQVDEQDVLTVSIDQPIDAIVAEIAQAKLIS</sequence>
<dbReference type="InterPro" id="IPR027417">
    <property type="entry name" value="P-loop_NTPase"/>
</dbReference>
<evidence type="ECO:0000256" key="8">
    <source>
        <dbReference type="ARBA" id="ARBA00023064"/>
    </source>
</evidence>
<proteinExistence type="inferred from homology"/>
<keyword evidence="4 10" id="KW-0808">Transferase</keyword>
<keyword evidence="8" id="KW-0311">Gluconate utilization</keyword>
<keyword evidence="7 10" id="KW-0067">ATP-binding</keyword>
<dbReference type="PANTHER" id="PTHR43442:SF3">
    <property type="entry name" value="GLUCONOKINASE-RELATED"/>
    <property type="match status" value="1"/>
</dbReference>
<evidence type="ECO:0000256" key="1">
    <source>
        <dbReference type="ARBA" id="ARBA00004761"/>
    </source>
</evidence>
<dbReference type="GO" id="GO:0019521">
    <property type="term" value="P:D-gluconate metabolic process"/>
    <property type="evidence" value="ECO:0007669"/>
    <property type="project" value="UniProtKB-KW"/>
</dbReference>
<comment type="similarity">
    <text evidence="2 10">Belongs to the gluconokinase GntK/GntV family.</text>
</comment>
<keyword evidence="5 10" id="KW-0547">Nucleotide-binding</keyword>
<evidence type="ECO:0000256" key="2">
    <source>
        <dbReference type="ARBA" id="ARBA00008420"/>
    </source>
</evidence>
<dbReference type="GO" id="GO:0005737">
    <property type="term" value="C:cytoplasm"/>
    <property type="evidence" value="ECO:0007669"/>
    <property type="project" value="TreeGrafter"/>
</dbReference>
<keyword evidence="6 10" id="KW-0418">Kinase</keyword>
<dbReference type="InterPro" id="IPR006001">
    <property type="entry name" value="Therm_gnt_kin"/>
</dbReference>
<dbReference type="CDD" id="cd02021">
    <property type="entry name" value="GntK"/>
    <property type="match status" value="1"/>
</dbReference>
<evidence type="ECO:0000256" key="6">
    <source>
        <dbReference type="ARBA" id="ARBA00022777"/>
    </source>
</evidence>
<protein>
    <recommendedName>
        <fullName evidence="3 10">Gluconokinase</fullName>
        <ecNumber evidence="3 10">2.7.1.12</ecNumber>
    </recommendedName>
</protein>
<keyword evidence="12" id="KW-1185">Reference proteome</keyword>
<dbReference type="Proteomes" id="UP000031246">
    <property type="component" value="Unassembled WGS sequence"/>
</dbReference>
<dbReference type="RefSeq" id="WP_039480661.1">
    <property type="nucleotide sequence ID" value="NZ_JSYN01000031.1"/>
</dbReference>
<evidence type="ECO:0000256" key="10">
    <source>
        <dbReference type="RuleBase" id="RU363066"/>
    </source>
</evidence>
<dbReference type="Gene3D" id="3.40.50.300">
    <property type="entry name" value="P-loop containing nucleotide triphosphate hydrolases"/>
    <property type="match status" value="1"/>
</dbReference>
<name>A0A0C1FTS2_9SPHI</name>
<dbReference type="EMBL" id="JSYN01000031">
    <property type="protein sequence ID" value="KIA91304.1"/>
    <property type="molecule type" value="Genomic_DNA"/>
</dbReference>
<dbReference type="SUPFAM" id="SSF52540">
    <property type="entry name" value="P-loop containing nucleoside triphosphate hydrolases"/>
    <property type="match status" value="1"/>
</dbReference>
<evidence type="ECO:0000256" key="4">
    <source>
        <dbReference type="ARBA" id="ARBA00022679"/>
    </source>
</evidence>
<evidence type="ECO:0000256" key="3">
    <source>
        <dbReference type="ARBA" id="ARBA00012054"/>
    </source>
</evidence>
<dbReference type="EC" id="2.7.1.12" evidence="3 10"/>
<evidence type="ECO:0000256" key="9">
    <source>
        <dbReference type="ARBA" id="ARBA00048090"/>
    </source>
</evidence>
<reference evidence="11 12" key="1">
    <citation type="submission" date="2014-10" db="EMBL/GenBank/DDBJ databases">
        <title>Pedobacter Kyungheensis.</title>
        <authorList>
            <person name="Anderson B.M."/>
            <person name="Newman J.D."/>
        </authorList>
    </citation>
    <scope>NUCLEOTIDE SEQUENCE [LARGE SCALE GENOMIC DNA]</scope>
    <source>
        <strain evidence="11 12">KACC 16221</strain>
    </source>
</reference>
<comment type="caution">
    <text evidence="11">The sequence shown here is derived from an EMBL/GenBank/DDBJ whole genome shotgun (WGS) entry which is preliminary data.</text>
</comment>
<dbReference type="OrthoDB" id="9813917at2"/>
<dbReference type="GO" id="GO:0005524">
    <property type="term" value="F:ATP binding"/>
    <property type="evidence" value="ECO:0007669"/>
    <property type="project" value="UniProtKB-KW"/>
</dbReference>
<dbReference type="GO" id="GO:0046316">
    <property type="term" value="F:gluconokinase activity"/>
    <property type="evidence" value="ECO:0007669"/>
    <property type="project" value="UniProtKB-EC"/>
</dbReference>
<dbReference type="AlphaFoldDB" id="A0A0C1FTS2"/>
<evidence type="ECO:0000313" key="12">
    <source>
        <dbReference type="Proteomes" id="UP000031246"/>
    </source>
</evidence>
<gene>
    <name evidence="11" type="primary">idnK</name>
    <name evidence="11" type="ORF">OC25_21970</name>
</gene>
<evidence type="ECO:0000256" key="5">
    <source>
        <dbReference type="ARBA" id="ARBA00022741"/>
    </source>
</evidence>
<organism evidence="11 12">
    <name type="scientific">Pedobacter kyungheensis</name>
    <dbReference type="NCBI Taxonomy" id="1069985"/>
    <lineage>
        <taxon>Bacteria</taxon>
        <taxon>Pseudomonadati</taxon>
        <taxon>Bacteroidota</taxon>
        <taxon>Sphingobacteriia</taxon>
        <taxon>Sphingobacteriales</taxon>
        <taxon>Sphingobacteriaceae</taxon>
        <taxon>Pedobacter</taxon>
    </lineage>
</organism>
<dbReference type="InterPro" id="IPR031322">
    <property type="entry name" value="Shikimate/glucono_kinase"/>
</dbReference>
<evidence type="ECO:0000256" key="7">
    <source>
        <dbReference type="ARBA" id="ARBA00022840"/>
    </source>
</evidence>
<comment type="pathway">
    <text evidence="1">Carbohydrate acid metabolism.</text>
</comment>
<comment type="catalytic activity">
    <reaction evidence="9 10">
        <text>D-gluconate + ATP = 6-phospho-D-gluconate + ADP + H(+)</text>
        <dbReference type="Rhea" id="RHEA:19433"/>
        <dbReference type="ChEBI" id="CHEBI:15378"/>
        <dbReference type="ChEBI" id="CHEBI:18391"/>
        <dbReference type="ChEBI" id="CHEBI:30616"/>
        <dbReference type="ChEBI" id="CHEBI:58759"/>
        <dbReference type="ChEBI" id="CHEBI:456216"/>
        <dbReference type="EC" id="2.7.1.12"/>
    </reaction>
</comment>